<evidence type="ECO:0000313" key="2">
    <source>
        <dbReference type="Proteomes" id="UP000015454"/>
    </source>
</evidence>
<accession>T0GK52</accession>
<proteinExistence type="predicted"/>
<dbReference type="SUPFAM" id="SSF53756">
    <property type="entry name" value="UDP-Glycosyltransferase/glycogen phosphorylase"/>
    <property type="match status" value="1"/>
</dbReference>
<dbReference type="Gene3D" id="3.40.50.2000">
    <property type="entry name" value="Glycogen Phosphorylase B"/>
    <property type="match status" value="1"/>
</dbReference>
<dbReference type="EMBL" id="AHMO02000004">
    <property type="protein sequence ID" value="EQA47144.1"/>
    <property type="molecule type" value="Genomic_DNA"/>
</dbReference>
<dbReference type="OrthoDB" id="9805604at2"/>
<dbReference type="STRING" id="1049789.LEP1GSC050_0879"/>
<dbReference type="Gene3D" id="3.40.50.11190">
    <property type="match status" value="1"/>
</dbReference>
<name>T0GK52_9LEPT</name>
<organism evidence="1 2">
    <name type="scientific">Leptospira broomii serovar Hurstbridge str. 5399</name>
    <dbReference type="NCBI Taxonomy" id="1049789"/>
    <lineage>
        <taxon>Bacteria</taxon>
        <taxon>Pseudomonadati</taxon>
        <taxon>Spirochaetota</taxon>
        <taxon>Spirochaetia</taxon>
        <taxon>Leptospirales</taxon>
        <taxon>Leptospiraceae</taxon>
        <taxon>Leptospira</taxon>
    </lineage>
</organism>
<gene>
    <name evidence="1" type="ORF">LEP1GSC050_0879</name>
</gene>
<keyword evidence="2" id="KW-1185">Reference proteome</keyword>
<reference evidence="1" key="1">
    <citation type="submission" date="2013-05" db="EMBL/GenBank/DDBJ databases">
        <authorList>
            <person name="Harkins D.M."/>
            <person name="Durkin A.S."/>
            <person name="Brinkac L.M."/>
            <person name="Haft D.H."/>
            <person name="Selengut J.D."/>
            <person name="Sanka R."/>
            <person name="DePew J."/>
            <person name="Purushe J."/>
            <person name="Hartskeerl R.A."/>
            <person name="Ahmed A."/>
            <person name="van der Linden H."/>
            <person name="Goris M.G.A."/>
            <person name="Vinetz J.M."/>
            <person name="Sutton G.G."/>
            <person name="Nierman W.C."/>
            <person name="Fouts D.E."/>
        </authorList>
    </citation>
    <scope>NUCLEOTIDE SEQUENCE [LARGE SCALE GENOMIC DNA]</scope>
    <source>
        <strain evidence="1">5399</strain>
    </source>
</reference>
<evidence type="ECO:0000313" key="1">
    <source>
        <dbReference type="EMBL" id="EQA47144.1"/>
    </source>
</evidence>
<dbReference type="Proteomes" id="UP000015454">
    <property type="component" value="Unassembled WGS sequence"/>
</dbReference>
<comment type="caution">
    <text evidence="1">The sequence shown here is derived from an EMBL/GenBank/DDBJ whole genome shotgun (WGS) entry which is preliminary data.</text>
</comment>
<dbReference type="AlphaFoldDB" id="T0GK52"/>
<protein>
    <recommendedName>
        <fullName evidence="3">Glycosyltransferase family 28 C-terminal domain protein</fullName>
    </recommendedName>
</protein>
<sequence length="333" mass="37022">MRATFLTEGTSQTGYGHLSRIKSLYQAAESLGMDCFILANYDANASIYMNGLNTKNFDWKDQPTESIAYINNSNLVFFDSYQVGIEVLREIVSNSVNSIKFAYIDDFNRLDYPNGIIINYSIGSNLEMYENQSGRKSYLLGPKYALLARDYWQLLSKKSSEIREKVETVLITFGGADNANLTKVALETLVKNFPSIVFEVIIGPGNTSFEFFPLNNERIRFNRALSISDMKTLIERSDLCLTACGHTTYEIAATGRPMIAILTADNQKLNAQGWKAEGIPVLNGLDSNFSDNLAEIFKSTLPIEVRKSLSKIVSDSVDPSGAINVVRTIVASN</sequence>
<evidence type="ECO:0008006" key="3">
    <source>
        <dbReference type="Google" id="ProtNLM"/>
    </source>
</evidence>